<protein>
    <submittedName>
        <fullName evidence="1">Uncharacterized protein</fullName>
    </submittedName>
</protein>
<organism evidence="1 2">
    <name type="scientific">Rubripirellula tenax</name>
    <dbReference type="NCBI Taxonomy" id="2528015"/>
    <lineage>
        <taxon>Bacteria</taxon>
        <taxon>Pseudomonadati</taxon>
        <taxon>Planctomycetota</taxon>
        <taxon>Planctomycetia</taxon>
        <taxon>Pirellulales</taxon>
        <taxon>Pirellulaceae</taxon>
        <taxon>Rubripirellula</taxon>
    </lineage>
</organism>
<sequence>MCSCATDDGGWLGAIPHGVASTHNTDDDGCCANLLCDHIDQGMDPSFCQATQHGVRRVTLLSKLNGAANLVRNTPPDGHQKSLAVNHAAFRSYTSKHVE</sequence>
<dbReference type="Proteomes" id="UP000318288">
    <property type="component" value="Unassembled WGS sequence"/>
</dbReference>
<name>A0A5C6FBC8_9BACT</name>
<keyword evidence="2" id="KW-1185">Reference proteome</keyword>
<accession>A0A5C6FBC8</accession>
<evidence type="ECO:0000313" key="2">
    <source>
        <dbReference type="Proteomes" id="UP000318288"/>
    </source>
</evidence>
<gene>
    <name evidence="1" type="ORF">Poly51_15250</name>
</gene>
<dbReference type="AlphaFoldDB" id="A0A5C6FBC8"/>
<evidence type="ECO:0000313" key="1">
    <source>
        <dbReference type="EMBL" id="TWU58745.1"/>
    </source>
</evidence>
<proteinExistence type="predicted"/>
<reference evidence="1 2" key="1">
    <citation type="submission" date="2019-02" db="EMBL/GenBank/DDBJ databases">
        <title>Deep-cultivation of Planctomycetes and their phenomic and genomic characterization uncovers novel biology.</title>
        <authorList>
            <person name="Wiegand S."/>
            <person name="Jogler M."/>
            <person name="Boedeker C."/>
            <person name="Pinto D."/>
            <person name="Vollmers J."/>
            <person name="Rivas-Marin E."/>
            <person name="Kohn T."/>
            <person name="Peeters S.H."/>
            <person name="Heuer A."/>
            <person name="Rast P."/>
            <person name="Oberbeckmann S."/>
            <person name="Bunk B."/>
            <person name="Jeske O."/>
            <person name="Meyerdierks A."/>
            <person name="Storesund J.E."/>
            <person name="Kallscheuer N."/>
            <person name="Luecker S."/>
            <person name="Lage O.M."/>
            <person name="Pohl T."/>
            <person name="Merkel B.J."/>
            <person name="Hornburger P."/>
            <person name="Mueller R.-W."/>
            <person name="Bruemmer F."/>
            <person name="Labrenz M."/>
            <person name="Spormann A.M."/>
            <person name="Op Den Camp H."/>
            <person name="Overmann J."/>
            <person name="Amann R."/>
            <person name="Jetten M.S.M."/>
            <person name="Mascher T."/>
            <person name="Medema M.H."/>
            <person name="Devos D.P."/>
            <person name="Kaster A.-K."/>
            <person name="Ovreas L."/>
            <person name="Rohde M."/>
            <person name="Galperin M.Y."/>
            <person name="Jogler C."/>
        </authorList>
    </citation>
    <scope>NUCLEOTIDE SEQUENCE [LARGE SCALE GENOMIC DNA]</scope>
    <source>
        <strain evidence="1 2">Poly51</strain>
    </source>
</reference>
<dbReference type="EMBL" id="SJPW01000002">
    <property type="protein sequence ID" value="TWU58745.1"/>
    <property type="molecule type" value="Genomic_DNA"/>
</dbReference>
<comment type="caution">
    <text evidence="1">The sequence shown here is derived from an EMBL/GenBank/DDBJ whole genome shotgun (WGS) entry which is preliminary data.</text>
</comment>